<organism evidence="2 3">
    <name type="scientific">Rhizobium aquaticum</name>
    <dbReference type="NCBI Taxonomy" id="1549636"/>
    <lineage>
        <taxon>Bacteria</taxon>
        <taxon>Pseudomonadati</taxon>
        <taxon>Pseudomonadota</taxon>
        <taxon>Alphaproteobacteria</taxon>
        <taxon>Hyphomicrobiales</taxon>
        <taxon>Rhizobiaceae</taxon>
        <taxon>Rhizobium/Agrobacterium group</taxon>
        <taxon>Rhizobium</taxon>
    </lineage>
</organism>
<feature type="domain" description="HipA-like kinase" evidence="1">
    <location>
        <begin position="12"/>
        <end position="237"/>
    </location>
</feature>
<evidence type="ECO:0000313" key="3">
    <source>
        <dbReference type="Proteomes" id="UP001549047"/>
    </source>
</evidence>
<proteinExistence type="predicted"/>
<protein>
    <recommendedName>
        <fullName evidence="1">HipA-like kinase domain-containing protein</fullName>
    </recommendedName>
</protein>
<dbReference type="Proteomes" id="UP001549047">
    <property type="component" value="Unassembled WGS sequence"/>
</dbReference>
<evidence type="ECO:0000313" key="2">
    <source>
        <dbReference type="EMBL" id="MET3614761.1"/>
    </source>
</evidence>
<reference evidence="2 3" key="1">
    <citation type="submission" date="2024-06" db="EMBL/GenBank/DDBJ databases">
        <title>Genomic Encyclopedia of Type Strains, Phase IV (KMG-IV): sequencing the most valuable type-strain genomes for metagenomic binning, comparative biology and taxonomic classification.</title>
        <authorList>
            <person name="Goeker M."/>
        </authorList>
    </citation>
    <scope>NUCLEOTIDE SEQUENCE [LARGE SCALE GENOMIC DNA]</scope>
    <source>
        <strain evidence="2 3">DSM 29780</strain>
    </source>
</reference>
<evidence type="ECO:0000259" key="1">
    <source>
        <dbReference type="Pfam" id="PF20613"/>
    </source>
</evidence>
<dbReference type="InterPro" id="IPR046748">
    <property type="entry name" value="HipA_2"/>
</dbReference>
<dbReference type="EMBL" id="JBEPMB010000004">
    <property type="protein sequence ID" value="MET3614761.1"/>
    <property type="molecule type" value="Genomic_DNA"/>
</dbReference>
<sequence length="264" mass="29043">MLEVVDAAEFVKPWTSGRTGPGLLLCEDAAGASIELFCKVSAGCDQGVTSLAREIIGACLAADLLLPIPRPYCVRISNAFTAAVPDEAFRLKLSRSSPIGFGSTRVPNQFSAWAKGNVLTDTMVPDAAAILLFDAIIQNPDRRAGNPNCLVRGSDLRIFDHELAFMPNNLLLFWVPPWSAGGMKEFEKPGAHIFFNALKGRYIDYIRIKDCWSNLSDQRILEYRDAVPSEWQEAVPAVVTALNTIRDARDNIDGCLDEMRRILA</sequence>
<dbReference type="RefSeq" id="WP_354557235.1">
    <property type="nucleotide sequence ID" value="NZ_JBEPMB010000004.1"/>
</dbReference>
<gene>
    <name evidence="2" type="ORF">ABID16_003098</name>
</gene>
<keyword evidence="3" id="KW-1185">Reference proteome</keyword>
<name>A0ABV2J218_9HYPH</name>
<accession>A0ABV2J218</accession>
<dbReference type="Pfam" id="PF20613">
    <property type="entry name" value="HipA_2"/>
    <property type="match status" value="1"/>
</dbReference>
<comment type="caution">
    <text evidence="2">The sequence shown here is derived from an EMBL/GenBank/DDBJ whole genome shotgun (WGS) entry which is preliminary data.</text>
</comment>